<dbReference type="EMBL" id="ABEU02000017">
    <property type="protein sequence ID" value="PNR35863.1"/>
    <property type="molecule type" value="Genomic_DNA"/>
</dbReference>
<name>A0A2K1J2W4_PHYPA</name>
<dbReference type="InParanoid" id="A0A2K1J2W4"/>
<dbReference type="AlphaFoldDB" id="A0A2K1J2W4"/>
<evidence type="ECO:0000313" key="3">
    <source>
        <dbReference type="EnsemblPlants" id="PAC:32908385.CDS.1"/>
    </source>
</evidence>
<proteinExistence type="predicted"/>
<evidence type="ECO:0000256" key="1">
    <source>
        <dbReference type="SAM" id="MobiDB-lite"/>
    </source>
</evidence>
<dbReference type="Proteomes" id="UP000006727">
    <property type="component" value="Chromosome 17"/>
</dbReference>
<reference evidence="2 4" key="2">
    <citation type="journal article" date="2018" name="Plant J.">
        <title>The Physcomitrella patens chromosome-scale assembly reveals moss genome structure and evolution.</title>
        <authorList>
            <person name="Lang D."/>
            <person name="Ullrich K.K."/>
            <person name="Murat F."/>
            <person name="Fuchs J."/>
            <person name="Jenkins J."/>
            <person name="Haas F.B."/>
            <person name="Piednoel M."/>
            <person name="Gundlach H."/>
            <person name="Van Bel M."/>
            <person name="Meyberg R."/>
            <person name="Vives C."/>
            <person name="Morata J."/>
            <person name="Symeonidi A."/>
            <person name="Hiss M."/>
            <person name="Muchero W."/>
            <person name="Kamisugi Y."/>
            <person name="Saleh O."/>
            <person name="Blanc G."/>
            <person name="Decker E.L."/>
            <person name="van Gessel N."/>
            <person name="Grimwood J."/>
            <person name="Hayes R.D."/>
            <person name="Graham S.W."/>
            <person name="Gunter L.E."/>
            <person name="McDaniel S.F."/>
            <person name="Hoernstein S.N.W."/>
            <person name="Larsson A."/>
            <person name="Li F.W."/>
            <person name="Perroud P.F."/>
            <person name="Phillips J."/>
            <person name="Ranjan P."/>
            <person name="Rokshar D.S."/>
            <person name="Rothfels C.J."/>
            <person name="Schneider L."/>
            <person name="Shu S."/>
            <person name="Stevenson D.W."/>
            <person name="Thummler F."/>
            <person name="Tillich M."/>
            <person name="Villarreal Aguilar J.C."/>
            <person name="Widiez T."/>
            <person name="Wong G.K."/>
            <person name="Wymore A."/>
            <person name="Zhang Y."/>
            <person name="Zimmer A.D."/>
            <person name="Quatrano R.S."/>
            <person name="Mayer K.F.X."/>
            <person name="Goodstein D."/>
            <person name="Casacuberta J.M."/>
            <person name="Vandepoele K."/>
            <person name="Reski R."/>
            <person name="Cuming A.C."/>
            <person name="Tuskan G.A."/>
            <person name="Maumus F."/>
            <person name="Salse J."/>
            <person name="Schmutz J."/>
            <person name="Rensing S.A."/>
        </authorList>
    </citation>
    <scope>NUCLEOTIDE SEQUENCE [LARGE SCALE GENOMIC DNA]</scope>
    <source>
        <strain evidence="3 4">cv. Gransden 2004</strain>
    </source>
</reference>
<accession>A0A2K1J2W4</accession>
<evidence type="ECO:0000313" key="2">
    <source>
        <dbReference type="EMBL" id="PNR35863.1"/>
    </source>
</evidence>
<feature type="region of interest" description="Disordered" evidence="1">
    <location>
        <begin position="1"/>
        <end position="101"/>
    </location>
</feature>
<feature type="compositionally biased region" description="Polar residues" evidence="1">
    <location>
        <begin position="1"/>
        <end position="21"/>
    </location>
</feature>
<dbReference type="EnsemblPlants" id="Pp3c17_6110V3.1">
    <property type="protein sequence ID" value="PAC:32908385.CDS.1"/>
    <property type="gene ID" value="Pp3c17_6110"/>
</dbReference>
<protein>
    <submittedName>
        <fullName evidence="2 3">Uncharacterized protein</fullName>
    </submittedName>
</protein>
<feature type="compositionally biased region" description="Polar residues" evidence="1">
    <location>
        <begin position="72"/>
        <end position="81"/>
    </location>
</feature>
<dbReference type="Gramene" id="Pp3c17_6110V3.1">
    <property type="protein sequence ID" value="PAC:32908385.CDS.1"/>
    <property type="gene ID" value="Pp3c17_6110"/>
</dbReference>
<feature type="compositionally biased region" description="Basic and acidic residues" evidence="1">
    <location>
        <begin position="23"/>
        <end position="47"/>
    </location>
</feature>
<organism evidence="2">
    <name type="scientific">Physcomitrium patens</name>
    <name type="common">Spreading-leaved earth moss</name>
    <name type="synonym">Physcomitrella patens</name>
    <dbReference type="NCBI Taxonomy" id="3218"/>
    <lineage>
        <taxon>Eukaryota</taxon>
        <taxon>Viridiplantae</taxon>
        <taxon>Streptophyta</taxon>
        <taxon>Embryophyta</taxon>
        <taxon>Bryophyta</taxon>
        <taxon>Bryophytina</taxon>
        <taxon>Bryopsida</taxon>
        <taxon>Funariidae</taxon>
        <taxon>Funariales</taxon>
        <taxon>Funariaceae</taxon>
        <taxon>Physcomitrium</taxon>
    </lineage>
</organism>
<gene>
    <name evidence="2" type="ORF">PHYPA_021713</name>
</gene>
<reference evidence="3" key="3">
    <citation type="submission" date="2020-12" db="UniProtKB">
        <authorList>
            <consortium name="EnsemblPlants"/>
        </authorList>
    </citation>
    <scope>IDENTIFICATION</scope>
</reference>
<keyword evidence="4" id="KW-1185">Reference proteome</keyword>
<evidence type="ECO:0000313" key="4">
    <source>
        <dbReference type="Proteomes" id="UP000006727"/>
    </source>
</evidence>
<reference evidence="2 4" key="1">
    <citation type="journal article" date="2008" name="Science">
        <title>The Physcomitrella genome reveals evolutionary insights into the conquest of land by plants.</title>
        <authorList>
            <person name="Rensing S."/>
            <person name="Lang D."/>
            <person name="Zimmer A."/>
            <person name="Terry A."/>
            <person name="Salamov A."/>
            <person name="Shapiro H."/>
            <person name="Nishiyama T."/>
            <person name="Perroud P.-F."/>
            <person name="Lindquist E."/>
            <person name="Kamisugi Y."/>
            <person name="Tanahashi T."/>
            <person name="Sakakibara K."/>
            <person name="Fujita T."/>
            <person name="Oishi K."/>
            <person name="Shin-I T."/>
            <person name="Kuroki Y."/>
            <person name="Toyoda A."/>
            <person name="Suzuki Y."/>
            <person name="Hashimoto A."/>
            <person name="Yamaguchi K."/>
            <person name="Sugano A."/>
            <person name="Kohara Y."/>
            <person name="Fujiyama A."/>
            <person name="Anterola A."/>
            <person name="Aoki S."/>
            <person name="Ashton N."/>
            <person name="Barbazuk W.B."/>
            <person name="Barker E."/>
            <person name="Bennetzen J."/>
            <person name="Bezanilla M."/>
            <person name="Blankenship R."/>
            <person name="Cho S.H."/>
            <person name="Dutcher S."/>
            <person name="Estelle M."/>
            <person name="Fawcett J.A."/>
            <person name="Gundlach H."/>
            <person name="Hanada K."/>
            <person name="Heyl A."/>
            <person name="Hicks K.A."/>
            <person name="Hugh J."/>
            <person name="Lohr M."/>
            <person name="Mayer K."/>
            <person name="Melkozernov A."/>
            <person name="Murata T."/>
            <person name="Nelson D."/>
            <person name="Pils B."/>
            <person name="Prigge M."/>
            <person name="Reiss B."/>
            <person name="Renner T."/>
            <person name="Rombauts S."/>
            <person name="Rushton P."/>
            <person name="Sanderfoot A."/>
            <person name="Schween G."/>
            <person name="Shiu S.-H."/>
            <person name="Stueber K."/>
            <person name="Theodoulou F.L."/>
            <person name="Tu H."/>
            <person name="Van de Peer Y."/>
            <person name="Verrier P.J."/>
            <person name="Waters E."/>
            <person name="Wood A."/>
            <person name="Yang L."/>
            <person name="Cove D."/>
            <person name="Cuming A."/>
            <person name="Hasebe M."/>
            <person name="Lucas S."/>
            <person name="Mishler D.B."/>
            <person name="Reski R."/>
            <person name="Grigoriev I."/>
            <person name="Quatrano R.S."/>
            <person name="Boore J.L."/>
        </authorList>
    </citation>
    <scope>NUCLEOTIDE SEQUENCE [LARGE SCALE GENOMIC DNA]</scope>
    <source>
        <strain evidence="3 4">cv. Gransden 2004</strain>
    </source>
</reference>
<sequence length="101" mass="11849">MQLSVTTWGSSANARKQSSANGRRYEDRHGQQHDRAEMSEFRQDEGGSARWLTREQNWGWDPSPNKGDFLGETNSNEPRNLQKNKHRQRHDQHESSPNNMW</sequence>